<gene>
    <name evidence="1" type="ORF">PU648_55760</name>
</gene>
<name>A0ABU3V5A3_9ACTN</name>
<reference evidence="1 2" key="1">
    <citation type="submission" date="2023-02" db="EMBL/GenBank/DDBJ databases">
        <authorList>
            <person name="Maleckis M."/>
        </authorList>
    </citation>
    <scope>NUCLEOTIDE SEQUENCE [LARGE SCALE GENOMIC DNA]</scope>
    <source>
        <strain evidence="1 2">P8-A2</strain>
        <plasmid evidence="1">unnamed1</plasmid>
    </source>
</reference>
<organism evidence="1 2">
    <name type="scientific">Streptomyces mirabilis</name>
    <dbReference type="NCBI Taxonomy" id="68239"/>
    <lineage>
        <taxon>Bacteria</taxon>
        <taxon>Bacillati</taxon>
        <taxon>Actinomycetota</taxon>
        <taxon>Actinomycetes</taxon>
        <taxon>Kitasatosporales</taxon>
        <taxon>Streptomycetaceae</taxon>
        <taxon>Streptomyces</taxon>
    </lineage>
</organism>
<dbReference type="RefSeq" id="WP_266944227.1">
    <property type="nucleotide sequence ID" value="NZ_JAPEMK010000002.1"/>
</dbReference>
<protein>
    <submittedName>
        <fullName evidence="1">Uncharacterized protein</fullName>
    </submittedName>
</protein>
<comment type="caution">
    <text evidence="1">The sequence shown here is derived from an EMBL/GenBank/DDBJ whole genome shotgun (WGS) entry which is preliminary data.</text>
</comment>
<geneLocation type="plasmid" evidence="1">
    <name>unnamed1</name>
</geneLocation>
<dbReference type="Proteomes" id="UP001257627">
    <property type="component" value="Unassembled WGS sequence"/>
</dbReference>
<evidence type="ECO:0000313" key="1">
    <source>
        <dbReference type="EMBL" id="MDU9001350.1"/>
    </source>
</evidence>
<accession>A0ABU3V5A3</accession>
<dbReference type="InterPro" id="IPR036259">
    <property type="entry name" value="MFS_trans_sf"/>
</dbReference>
<sequence length="52" mass="5498">MAASGLWVMVGEMFPVCLHAAAISVATAFNQTAEWAVTEMLRSLSQQNLSAG</sequence>
<proteinExistence type="predicted"/>
<dbReference type="Gene3D" id="1.20.1250.20">
    <property type="entry name" value="MFS general substrate transporter like domains"/>
    <property type="match status" value="1"/>
</dbReference>
<evidence type="ECO:0000313" key="2">
    <source>
        <dbReference type="Proteomes" id="UP001257627"/>
    </source>
</evidence>
<keyword evidence="2" id="KW-1185">Reference proteome</keyword>
<keyword evidence="1" id="KW-0614">Plasmid</keyword>
<dbReference type="EMBL" id="JARAKF010000003">
    <property type="protein sequence ID" value="MDU9001350.1"/>
    <property type="molecule type" value="Genomic_DNA"/>
</dbReference>